<gene>
    <name evidence="1" type="ORF">SSFG_01173</name>
</gene>
<name>D6A5W9_STRV1</name>
<dbReference type="EMBL" id="DS999641">
    <property type="protein sequence ID" value="EFE65920.2"/>
    <property type="molecule type" value="Genomic_DNA"/>
</dbReference>
<evidence type="ECO:0000313" key="1">
    <source>
        <dbReference type="EMBL" id="EFE65920.2"/>
    </source>
</evidence>
<dbReference type="eggNOG" id="ENOG5030NQN">
    <property type="taxonomic scope" value="Bacteria"/>
</dbReference>
<accession>D6A5W9</accession>
<reference evidence="2" key="1">
    <citation type="submission" date="2008-12" db="EMBL/GenBank/DDBJ databases">
        <title>Annotation of Streptomyces ghanaensis ATCC 14672.</title>
        <authorList>
            <consortium name="The Broad Institute Genome Sequencing Platform"/>
            <consortium name="Broad Institute Microbial Sequencing Center"/>
            <person name="Fischbach M."/>
            <person name="Ward D."/>
            <person name="Young S."/>
            <person name="Kodira C.D."/>
            <person name="Zeng Q."/>
            <person name="Koehrsen M."/>
            <person name="Godfrey P."/>
            <person name="Alvarado L."/>
            <person name="Berlin A.M."/>
            <person name="Borenstein D."/>
            <person name="Chen Z."/>
            <person name="Engels R."/>
            <person name="Freedman E."/>
            <person name="Gellesch M."/>
            <person name="Goldberg J."/>
            <person name="Griggs A."/>
            <person name="Gujja S."/>
            <person name="Heiman D.I."/>
            <person name="Hepburn T.A."/>
            <person name="Howarth C."/>
            <person name="Jen D."/>
            <person name="Larson L."/>
            <person name="Lewis B."/>
            <person name="Mehta T."/>
            <person name="Park D."/>
            <person name="Pearson M."/>
            <person name="Roberts A."/>
            <person name="Saif S."/>
            <person name="Shea T.D."/>
            <person name="Shenoy N."/>
            <person name="Sisk P."/>
            <person name="Stolte C."/>
            <person name="Sykes S.N."/>
            <person name="Walk T."/>
            <person name="White J."/>
            <person name="Yandava C."/>
            <person name="Straight P."/>
            <person name="Clardy J."/>
            <person name="Hung D."/>
            <person name="Kolter R."/>
            <person name="Mekalanos J."/>
            <person name="Walker S."/>
            <person name="Walsh C.T."/>
            <person name="Wieland B.L.C."/>
            <person name="Ilzarbe M."/>
            <person name="Galagan J."/>
            <person name="Nusbaum C."/>
            <person name="Birren B."/>
        </authorList>
    </citation>
    <scope>NUCLEOTIDE SEQUENCE [LARGE SCALE GENOMIC DNA]</scope>
    <source>
        <strain evidence="2">ATCC 14672 / DSM 40746 / JCM 4963 / KCTC 9882 / NRRL B-12104 / FH 1290</strain>
    </source>
</reference>
<protein>
    <submittedName>
        <fullName evidence="1">Secreted protein</fullName>
    </submittedName>
</protein>
<dbReference type="AlphaFoldDB" id="D6A5W9"/>
<organism evidence="1 2">
    <name type="scientific">Streptomyces viridosporus (strain ATCC 14672 / DSM 40746 / JCM 4963 / KCTC 9882 / NRRL B-12104 / FH 1290)</name>
    <name type="common">Streptomyces ghanaensis</name>
    <dbReference type="NCBI Taxonomy" id="566461"/>
    <lineage>
        <taxon>Bacteria</taxon>
        <taxon>Bacillati</taxon>
        <taxon>Actinomycetota</taxon>
        <taxon>Actinomycetes</taxon>
        <taxon>Kitasatosporales</taxon>
        <taxon>Streptomycetaceae</taxon>
        <taxon>Streptomyces</taxon>
    </lineage>
</organism>
<sequence>MTLSPAGRLLLRPGGARRLAHHGRAAGTAAHVRRGQAALRGRLPAHPAGPVAAGRGAAVLGLLPGGVWSTLGPAATDYSVVPSAGIINLTTDYASHHTSLRDGEITDVGVCSVARFDKVPTGEACSYALSFGYQDTHNNYRARLSFLTTGAVQLRVEEEVTDTVTRLTPVLTLATGVSAHTD</sequence>
<dbReference type="Proteomes" id="UP000003824">
    <property type="component" value="Unassembled WGS sequence"/>
</dbReference>
<proteinExistence type="predicted"/>
<evidence type="ECO:0000313" key="2">
    <source>
        <dbReference type="Proteomes" id="UP000003824"/>
    </source>
</evidence>